<keyword evidence="5 8" id="KW-0812">Transmembrane</keyword>
<feature type="transmembrane region" description="Helical" evidence="8">
    <location>
        <begin position="351"/>
        <end position="372"/>
    </location>
</feature>
<protein>
    <submittedName>
        <fullName evidence="10">Putative spermidine/putrescine transport system permease protein</fullName>
    </submittedName>
</protein>
<evidence type="ECO:0000313" key="10">
    <source>
        <dbReference type="EMBL" id="SNZ08413.1"/>
    </source>
</evidence>
<keyword evidence="11" id="KW-1185">Reference proteome</keyword>
<dbReference type="InterPro" id="IPR035906">
    <property type="entry name" value="MetI-like_sf"/>
</dbReference>
<dbReference type="Gene3D" id="1.10.3720.10">
    <property type="entry name" value="MetI-like"/>
    <property type="match status" value="1"/>
</dbReference>
<evidence type="ECO:0000256" key="8">
    <source>
        <dbReference type="RuleBase" id="RU363032"/>
    </source>
</evidence>
<evidence type="ECO:0000259" key="9">
    <source>
        <dbReference type="PROSITE" id="PS50928"/>
    </source>
</evidence>
<keyword evidence="6 8" id="KW-1133">Transmembrane helix</keyword>
<keyword evidence="4" id="KW-1003">Cell membrane</keyword>
<dbReference type="Pfam" id="PF00528">
    <property type="entry name" value="BPD_transp_1"/>
    <property type="match status" value="1"/>
</dbReference>
<dbReference type="GO" id="GO:0055085">
    <property type="term" value="P:transmembrane transport"/>
    <property type="evidence" value="ECO:0007669"/>
    <property type="project" value="InterPro"/>
</dbReference>
<feature type="transmembrane region" description="Helical" evidence="8">
    <location>
        <begin position="244"/>
        <end position="267"/>
    </location>
</feature>
<accession>A0A285NHM0</accession>
<dbReference type="PANTHER" id="PTHR42929:SF5">
    <property type="entry name" value="ABC TRANSPORTER PERMEASE PROTEIN"/>
    <property type="match status" value="1"/>
</dbReference>
<sequence length="427" mass="47888">MAVSSQTAPLTDDRQPQLGFDPKKLKAQLRVAERRKTIRALTLVAPLFLFVLVFFLFPIGSLLERSVNSPEFVTIFPQSAAILEQSDNLENLDEQAFYAALFTELRTSAKERTFGPVGRRLNQDVPGFISLFKKTARKIKKEKKIPSDPKAWFVEKHENWANPTYLHAMKRASSAWTDFYMLTALDLQRNDAGNIQAVDEQKALFVDILIRTMEISFGVTIICVILGYPVAWVLAHASDNVRNVLLIGVLFPFWTSLLVRTAAWIIVLQKEGPINSFLQTLHIIDEPLQLVFNRFGVYVALTHILLPFLVLPLYSVMKAIPNDYMRAAKSLGAKPWVAFLRVYFPQSLPGLSAGAILVFILSIGYYITPALVGGPKDQMISYFIAFYTNNTINWGLASALAFILLVVTLVFYSLYQRVTGGKAGMGV</sequence>
<evidence type="ECO:0000256" key="6">
    <source>
        <dbReference type="ARBA" id="ARBA00022989"/>
    </source>
</evidence>
<dbReference type="EMBL" id="OBEL01000001">
    <property type="protein sequence ID" value="SNZ08413.1"/>
    <property type="molecule type" value="Genomic_DNA"/>
</dbReference>
<dbReference type="InterPro" id="IPR000515">
    <property type="entry name" value="MetI-like"/>
</dbReference>
<organism evidence="10 11">
    <name type="scientific">Cohaesibacter gelatinilyticus</name>
    <dbReference type="NCBI Taxonomy" id="372072"/>
    <lineage>
        <taxon>Bacteria</taxon>
        <taxon>Pseudomonadati</taxon>
        <taxon>Pseudomonadota</taxon>
        <taxon>Alphaproteobacteria</taxon>
        <taxon>Hyphomicrobiales</taxon>
        <taxon>Cohaesibacteraceae</taxon>
    </lineage>
</organism>
<evidence type="ECO:0000313" key="11">
    <source>
        <dbReference type="Proteomes" id="UP000219439"/>
    </source>
</evidence>
<dbReference type="PROSITE" id="PS50928">
    <property type="entry name" value="ABC_TM1"/>
    <property type="match status" value="1"/>
</dbReference>
<evidence type="ECO:0000256" key="2">
    <source>
        <dbReference type="ARBA" id="ARBA00007069"/>
    </source>
</evidence>
<keyword evidence="3 8" id="KW-0813">Transport</keyword>
<feature type="domain" description="ABC transmembrane type-1" evidence="9">
    <location>
        <begin position="209"/>
        <end position="415"/>
    </location>
</feature>
<reference evidence="10 11" key="1">
    <citation type="submission" date="2017-09" db="EMBL/GenBank/DDBJ databases">
        <authorList>
            <person name="Ehlers B."/>
            <person name="Leendertz F.H."/>
        </authorList>
    </citation>
    <scope>NUCLEOTIDE SEQUENCE [LARGE SCALE GENOMIC DNA]</scope>
    <source>
        <strain evidence="10 11">DSM 18289</strain>
    </source>
</reference>
<comment type="similarity">
    <text evidence="2">Belongs to the binding-protein-dependent transport system permease family. CysTW subfamily.</text>
</comment>
<keyword evidence="7 8" id="KW-0472">Membrane</keyword>
<evidence type="ECO:0000256" key="1">
    <source>
        <dbReference type="ARBA" id="ARBA00004651"/>
    </source>
</evidence>
<evidence type="ECO:0000256" key="5">
    <source>
        <dbReference type="ARBA" id="ARBA00022692"/>
    </source>
</evidence>
<gene>
    <name evidence="10" type="ORF">SAMN06265368_1662</name>
</gene>
<dbReference type="PANTHER" id="PTHR42929">
    <property type="entry name" value="INNER MEMBRANE ABC TRANSPORTER PERMEASE PROTEIN YDCU-RELATED-RELATED"/>
    <property type="match status" value="1"/>
</dbReference>
<evidence type="ECO:0000256" key="7">
    <source>
        <dbReference type="ARBA" id="ARBA00023136"/>
    </source>
</evidence>
<feature type="transmembrane region" description="Helical" evidence="8">
    <location>
        <begin position="295"/>
        <end position="316"/>
    </location>
</feature>
<dbReference type="SUPFAM" id="SSF161098">
    <property type="entry name" value="MetI-like"/>
    <property type="match status" value="1"/>
</dbReference>
<dbReference type="CDD" id="cd06261">
    <property type="entry name" value="TM_PBP2"/>
    <property type="match status" value="1"/>
</dbReference>
<feature type="transmembrane region" description="Helical" evidence="8">
    <location>
        <begin position="392"/>
        <end position="415"/>
    </location>
</feature>
<evidence type="ECO:0000256" key="4">
    <source>
        <dbReference type="ARBA" id="ARBA00022475"/>
    </source>
</evidence>
<proteinExistence type="inferred from homology"/>
<dbReference type="RefSeq" id="WP_097152794.1">
    <property type="nucleotide sequence ID" value="NZ_OBEL01000001.1"/>
</dbReference>
<feature type="transmembrane region" description="Helical" evidence="8">
    <location>
        <begin position="215"/>
        <end position="235"/>
    </location>
</feature>
<dbReference type="Proteomes" id="UP000219439">
    <property type="component" value="Unassembled WGS sequence"/>
</dbReference>
<comment type="subcellular location">
    <subcellularLocation>
        <location evidence="1 8">Cell membrane</location>
        <topology evidence="1 8">Multi-pass membrane protein</topology>
    </subcellularLocation>
</comment>
<feature type="transmembrane region" description="Helical" evidence="8">
    <location>
        <begin position="40"/>
        <end position="63"/>
    </location>
</feature>
<evidence type="ECO:0000256" key="3">
    <source>
        <dbReference type="ARBA" id="ARBA00022448"/>
    </source>
</evidence>
<name>A0A285NHM0_9HYPH</name>
<dbReference type="AlphaFoldDB" id="A0A285NHM0"/>
<dbReference type="OrthoDB" id="9807047at2"/>
<dbReference type="GO" id="GO:0005886">
    <property type="term" value="C:plasma membrane"/>
    <property type="evidence" value="ECO:0007669"/>
    <property type="project" value="UniProtKB-SubCell"/>
</dbReference>